<protein>
    <submittedName>
        <fullName evidence="2">Uncharacterized protein</fullName>
    </submittedName>
</protein>
<dbReference type="EMBL" id="HBGT01013281">
    <property type="protein sequence ID" value="CAD9409838.1"/>
    <property type="molecule type" value="Transcribed_RNA"/>
</dbReference>
<evidence type="ECO:0000313" key="2">
    <source>
        <dbReference type="EMBL" id="CAD9409838.1"/>
    </source>
</evidence>
<evidence type="ECO:0000256" key="1">
    <source>
        <dbReference type="SAM" id="Phobius"/>
    </source>
</evidence>
<keyword evidence="1" id="KW-0812">Transmembrane</keyword>
<name>A0A7S2FR32_9STRA</name>
<reference evidence="2" key="1">
    <citation type="submission" date="2021-01" db="EMBL/GenBank/DDBJ databases">
        <authorList>
            <person name="Corre E."/>
            <person name="Pelletier E."/>
            <person name="Niang G."/>
            <person name="Scheremetjew M."/>
            <person name="Finn R."/>
            <person name="Kale V."/>
            <person name="Holt S."/>
            <person name="Cochrane G."/>
            <person name="Meng A."/>
            <person name="Brown T."/>
            <person name="Cohen L."/>
        </authorList>
    </citation>
    <scope>NUCLEOTIDE SEQUENCE</scope>
    <source>
        <strain evidence="2">RCC1693</strain>
    </source>
</reference>
<sequence length="193" mass="21164">MSAPHSHPTHPRRIGMQHACSIAAVAVTYMVDRATALEPDGWRGLAPSLHGNETLSKSMTRDTYDFYFAFIFISTMVAVASAICGITICLFCKSMPNSDMTCDSKAFTPKIAGYVVPCGCCEDMLKVVCCPDPVPLLSEEEKVRQARQESVRKMLKDVDNEMDVQMGGGMDSFRIDSADITTRLSQKNLLGDP</sequence>
<accession>A0A7S2FR32</accession>
<organism evidence="2">
    <name type="scientific">Florenciella parvula</name>
    <dbReference type="NCBI Taxonomy" id="236787"/>
    <lineage>
        <taxon>Eukaryota</taxon>
        <taxon>Sar</taxon>
        <taxon>Stramenopiles</taxon>
        <taxon>Ochrophyta</taxon>
        <taxon>Dictyochophyceae</taxon>
        <taxon>Florenciellales</taxon>
        <taxon>Florenciella</taxon>
    </lineage>
</organism>
<feature type="transmembrane region" description="Helical" evidence="1">
    <location>
        <begin position="66"/>
        <end position="91"/>
    </location>
</feature>
<proteinExistence type="predicted"/>
<keyword evidence="1" id="KW-0472">Membrane</keyword>
<keyword evidence="1" id="KW-1133">Transmembrane helix</keyword>
<gene>
    <name evidence="2" type="ORF">FPAR1323_LOCUS7124</name>
</gene>
<dbReference type="AlphaFoldDB" id="A0A7S2FR32"/>